<keyword evidence="3" id="KW-1185">Reference proteome</keyword>
<dbReference type="InterPro" id="IPR041698">
    <property type="entry name" value="Methyltransf_25"/>
</dbReference>
<comment type="caution">
    <text evidence="2">The sequence shown here is derived from an EMBL/GenBank/DDBJ whole genome shotgun (WGS) entry which is preliminary data.</text>
</comment>
<gene>
    <name evidence="2" type="ORF">GCM10022386_03150</name>
</gene>
<evidence type="ECO:0000313" key="3">
    <source>
        <dbReference type="Proteomes" id="UP001500968"/>
    </source>
</evidence>
<dbReference type="GO" id="GO:0032259">
    <property type="term" value="P:methylation"/>
    <property type="evidence" value="ECO:0007669"/>
    <property type="project" value="UniProtKB-KW"/>
</dbReference>
<keyword evidence="2" id="KW-0808">Transferase</keyword>
<evidence type="ECO:0000313" key="2">
    <source>
        <dbReference type="EMBL" id="GAA4023542.1"/>
    </source>
</evidence>
<feature type="domain" description="Methyltransferase" evidence="1">
    <location>
        <begin position="53"/>
        <end position="147"/>
    </location>
</feature>
<dbReference type="GO" id="GO:0008168">
    <property type="term" value="F:methyltransferase activity"/>
    <property type="evidence" value="ECO:0007669"/>
    <property type="project" value="UniProtKB-KW"/>
</dbReference>
<dbReference type="PANTHER" id="PTHR43464:SF82">
    <property type="entry name" value="METHYLTRANSFERASE DOMAIN-CONTAINING PROTEIN"/>
    <property type="match status" value="1"/>
</dbReference>
<dbReference type="Proteomes" id="UP001500968">
    <property type="component" value="Unassembled WGS sequence"/>
</dbReference>
<organism evidence="2 3">
    <name type="scientific">Flavobacterium cheonhonense</name>
    <dbReference type="NCBI Taxonomy" id="706185"/>
    <lineage>
        <taxon>Bacteria</taxon>
        <taxon>Pseudomonadati</taxon>
        <taxon>Bacteroidota</taxon>
        <taxon>Flavobacteriia</taxon>
        <taxon>Flavobacteriales</taxon>
        <taxon>Flavobacteriaceae</taxon>
        <taxon>Flavobacterium</taxon>
    </lineage>
</organism>
<dbReference type="SUPFAM" id="SSF53335">
    <property type="entry name" value="S-adenosyl-L-methionine-dependent methyltransferases"/>
    <property type="match status" value="1"/>
</dbReference>
<dbReference type="RefSeq" id="WP_324692274.1">
    <property type="nucleotide sequence ID" value="NZ_BAABCR010000003.1"/>
</dbReference>
<name>A0ABP7TBA3_9FLAO</name>
<dbReference type="Gene3D" id="3.40.50.150">
    <property type="entry name" value="Vaccinia Virus protein VP39"/>
    <property type="match status" value="1"/>
</dbReference>
<proteinExistence type="predicted"/>
<dbReference type="InterPro" id="IPR029063">
    <property type="entry name" value="SAM-dependent_MTases_sf"/>
</dbReference>
<dbReference type="Pfam" id="PF13649">
    <property type="entry name" value="Methyltransf_25"/>
    <property type="match status" value="1"/>
</dbReference>
<evidence type="ECO:0000259" key="1">
    <source>
        <dbReference type="Pfam" id="PF13649"/>
    </source>
</evidence>
<dbReference type="PANTHER" id="PTHR43464">
    <property type="entry name" value="METHYLTRANSFERASE"/>
    <property type="match status" value="1"/>
</dbReference>
<accession>A0ABP7TBA3</accession>
<protein>
    <submittedName>
        <fullName evidence="2">Class I SAM-dependent methyltransferase</fullName>
    </submittedName>
</protein>
<sequence length="267" mass="30419">MSDYKTINKKTWNDKVDIHMASSFYNMEAFLQGKTTLNDIELTLLGDISGKKILHLQCHFGQDSLSLARMGAQVTGVDLSDKAIERARELAEKLNLEATFVCCDLYEAPNVIEEKFDIVFTSYGTIGWLPDLDQWSNVVTHFLKPNGQLIMADFHPVVWMYDNDFKTVFYNYFNAAPIVEAETGTYADREAPIANQTITWNHPISEILNALIVSGLEIKRFNEYDYSPYNCFNQTEEFDPEGSGGKYRIQAFGNKIPMVYSILAIKK</sequence>
<reference evidence="3" key="1">
    <citation type="journal article" date="2019" name="Int. J. Syst. Evol. Microbiol.">
        <title>The Global Catalogue of Microorganisms (GCM) 10K type strain sequencing project: providing services to taxonomists for standard genome sequencing and annotation.</title>
        <authorList>
            <consortium name="The Broad Institute Genomics Platform"/>
            <consortium name="The Broad Institute Genome Sequencing Center for Infectious Disease"/>
            <person name="Wu L."/>
            <person name="Ma J."/>
        </authorList>
    </citation>
    <scope>NUCLEOTIDE SEQUENCE [LARGE SCALE GENOMIC DNA]</scope>
    <source>
        <strain evidence="3">JCM 17064</strain>
    </source>
</reference>
<dbReference type="CDD" id="cd02440">
    <property type="entry name" value="AdoMet_MTases"/>
    <property type="match status" value="1"/>
</dbReference>
<keyword evidence="2" id="KW-0489">Methyltransferase</keyword>
<dbReference type="EMBL" id="BAABCR010000003">
    <property type="protein sequence ID" value="GAA4023542.1"/>
    <property type="molecule type" value="Genomic_DNA"/>
</dbReference>